<evidence type="ECO:0000313" key="1">
    <source>
        <dbReference type="EMBL" id="TFE86106.1"/>
    </source>
</evidence>
<dbReference type="AlphaFoldDB" id="A0A4Y8PY48"/>
<dbReference type="Proteomes" id="UP000298246">
    <property type="component" value="Unassembled WGS sequence"/>
</dbReference>
<dbReference type="RefSeq" id="WP_134754566.1">
    <property type="nucleotide sequence ID" value="NZ_MYFO02000005.1"/>
</dbReference>
<dbReference type="OrthoDB" id="2589792at2"/>
<gene>
    <name evidence="1" type="ORF">B5M42_15950</name>
</gene>
<proteinExistence type="predicted"/>
<name>A0A4Y8PY48_9BACL</name>
<organism evidence="1 2">
    <name type="scientific">Paenibacillus athensensis</name>
    <dbReference type="NCBI Taxonomy" id="1967502"/>
    <lineage>
        <taxon>Bacteria</taxon>
        <taxon>Bacillati</taxon>
        <taxon>Bacillota</taxon>
        <taxon>Bacilli</taxon>
        <taxon>Bacillales</taxon>
        <taxon>Paenibacillaceae</taxon>
        <taxon>Paenibacillus</taxon>
    </lineage>
</organism>
<keyword evidence="2" id="KW-1185">Reference proteome</keyword>
<accession>A0A4Y8PY48</accession>
<comment type="caution">
    <text evidence="1">The sequence shown here is derived from an EMBL/GenBank/DDBJ whole genome shotgun (WGS) entry which is preliminary data.</text>
</comment>
<dbReference type="EMBL" id="MYFO01000021">
    <property type="protein sequence ID" value="TFE86106.1"/>
    <property type="molecule type" value="Genomic_DNA"/>
</dbReference>
<evidence type="ECO:0000313" key="2">
    <source>
        <dbReference type="Proteomes" id="UP000298246"/>
    </source>
</evidence>
<protein>
    <submittedName>
        <fullName evidence="1">Uncharacterized protein</fullName>
    </submittedName>
</protein>
<sequence length="187" mass="21204">MKTKTYGLLCSSLLFVILLVLTFIFKSVPLLYATTVCPLLIVPFMPDIRSAQLIRMSRSDASVRIIHVQGREPGPSDLFVIRLQPGYIQWERDYLYFDVRDAVTYSALPQQEQELAASMAVLPFDLKPHRRYPYRVGISLANLKTRTAQLAITTQEINRLVIRTSDLMELTGRRRSSSAAAGRSLRA</sequence>
<reference evidence="1 2" key="1">
    <citation type="submission" date="2017-03" db="EMBL/GenBank/DDBJ databases">
        <title>Isolation of Levoglucosan Utilizing Bacteria.</title>
        <authorList>
            <person name="Arya A.S."/>
        </authorList>
    </citation>
    <scope>NUCLEOTIDE SEQUENCE [LARGE SCALE GENOMIC DNA]</scope>
    <source>
        <strain evidence="1 2">MEC069</strain>
    </source>
</reference>